<sequence length="190" mass="19982">MTTSPSGISFHVDGWPPTKNEATSLLAAGSSQATRVRALLQAAEHAATICGWVTTDADVSLDLVVRGPGQPPADATNYLGGISDVLQDKIVGRNLDVAHLGELAAVALYRDDRQIRHIEYGERAPNQPSYTVRIHHLSPPTAAPAASTPPDAALEETPTERGRRVVAALAAKGAELVSSSSRSTRYRAAG</sequence>
<protein>
    <submittedName>
        <fullName evidence="2">Uncharacterized protein</fullName>
    </submittedName>
</protein>
<keyword evidence="3" id="KW-1185">Reference proteome</keyword>
<evidence type="ECO:0000256" key="1">
    <source>
        <dbReference type="SAM" id="MobiDB-lite"/>
    </source>
</evidence>
<proteinExistence type="predicted"/>
<comment type="caution">
    <text evidence="2">The sequence shown here is derived from an EMBL/GenBank/DDBJ whole genome shotgun (WGS) entry which is preliminary data.</text>
</comment>
<gene>
    <name evidence="2" type="ORF">Val02_85390</name>
</gene>
<organism evidence="2 3">
    <name type="scientific">Virgisporangium aliadipatigenens</name>
    <dbReference type="NCBI Taxonomy" id="741659"/>
    <lineage>
        <taxon>Bacteria</taxon>
        <taxon>Bacillati</taxon>
        <taxon>Actinomycetota</taxon>
        <taxon>Actinomycetes</taxon>
        <taxon>Micromonosporales</taxon>
        <taxon>Micromonosporaceae</taxon>
        <taxon>Virgisporangium</taxon>
    </lineage>
</organism>
<accession>A0A8J3YY15</accession>
<feature type="region of interest" description="Disordered" evidence="1">
    <location>
        <begin position="139"/>
        <end position="161"/>
    </location>
</feature>
<reference evidence="2" key="1">
    <citation type="submission" date="2021-01" db="EMBL/GenBank/DDBJ databases">
        <title>Whole genome shotgun sequence of Virgisporangium aliadipatigenens NBRC 105644.</title>
        <authorList>
            <person name="Komaki H."/>
            <person name="Tamura T."/>
        </authorList>
    </citation>
    <scope>NUCLEOTIDE SEQUENCE</scope>
    <source>
        <strain evidence="2">NBRC 105644</strain>
    </source>
</reference>
<evidence type="ECO:0000313" key="3">
    <source>
        <dbReference type="Proteomes" id="UP000619260"/>
    </source>
</evidence>
<dbReference type="RefSeq" id="WP_239153767.1">
    <property type="nucleotide sequence ID" value="NZ_BOPF01000052.1"/>
</dbReference>
<feature type="compositionally biased region" description="Low complexity" evidence="1">
    <location>
        <begin position="139"/>
        <end position="152"/>
    </location>
</feature>
<dbReference type="AlphaFoldDB" id="A0A8J3YY15"/>
<dbReference type="EMBL" id="BOPF01000052">
    <property type="protein sequence ID" value="GIJ51653.1"/>
    <property type="molecule type" value="Genomic_DNA"/>
</dbReference>
<name>A0A8J3YY15_9ACTN</name>
<dbReference type="Proteomes" id="UP000619260">
    <property type="component" value="Unassembled WGS sequence"/>
</dbReference>
<evidence type="ECO:0000313" key="2">
    <source>
        <dbReference type="EMBL" id="GIJ51653.1"/>
    </source>
</evidence>